<comment type="caution">
    <text evidence="8">The sequence shown here is derived from an EMBL/GenBank/DDBJ whole genome shotgun (WGS) entry which is preliminary data.</text>
</comment>
<evidence type="ECO:0000256" key="6">
    <source>
        <dbReference type="ARBA" id="ARBA00023136"/>
    </source>
</evidence>
<dbReference type="PANTHER" id="PTHR30589">
    <property type="entry name" value="PROLIPOPROTEIN DIACYLGLYCERYL TRANSFERASE"/>
    <property type="match status" value="1"/>
</dbReference>
<feature type="transmembrane region" description="Helical" evidence="7">
    <location>
        <begin position="272"/>
        <end position="291"/>
    </location>
</feature>
<gene>
    <name evidence="7" type="primary">lgt</name>
    <name evidence="8" type="ORF">FSB78_13310</name>
</gene>
<keyword evidence="5 7" id="KW-1133">Transmembrane helix</keyword>
<dbReference type="AlphaFoldDB" id="A0A5C6UGB1"/>
<comment type="function">
    <text evidence="7">Catalyzes the transfer of the diacylglyceryl group from phosphatidylglycerol to the sulfhydryl group of the N-terminal cysteine of a prolipoprotein, the first step in the formation of mature lipoproteins.</text>
</comment>
<feature type="transmembrane region" description="Helical" evidence="7">
    <location>
        <begin position="151"/>
        <end position="170"/>
    </location>
</feature>
<dbReference type="GO" id="GO:0005886">
    <property type="term" value="C:plasma membrane"/>
    <property type="evidence" value="ECO:0007669"/>
    <property type="project" value="UniProtKB-SubCell"/>
</dbReference>
<dbReference type="UniPathway" id="UPA00664"/>
<evidence type="ECO:0000256" key="4">
    <source>
        <dbReference type="ARBA" id="ARBA00022692"/>
    </source>
</evidence>
<accession>A0A5C6UGB1</accession>
<dbReference type="HAMAP" id="MF_01147">
    <property type="entry name" value="Lgt"/>
    <property type="match status" value="1"/>
</dbReference>
<dbReference type="GO" id="GO:0008961">
    <property type="term" value="F:phosphatidylglycerol-prolipoprotein diacylglyceryl transferase activity"/>
    <property type="evidence" value="ECO:0007669"/>
    <property type="project" value="UniProtKB-UniRule"/>
</dbReference>
<comment type="subcellular location">
    <subcellularLocation>
        <location evidence="7">Cell membrane</location>
        <topology evidence="7">Multi-pass membrane protein</topology>
    </subcellularLocation>
</comment>
<protein>
    <recommendedName>
        <fullName evidence="7">Phosphatidylglycerol--prolipoprotein diacylglyceryl transferase</fullName>
        <ecNumber evidence="7">2.5.1.145</ecNumber>
    </recommendedName>
</protein>
<evidence type="ECO:0000256" key="7">
    <source>
        <dbReference type="HAMAP-Rule" id="MF_01147"/>
    </source>
</evidence>
<dbReference type="NCBIfam" id="TIGR00544">
    <property type="entry name" value="lgt"/>
    <property type="match status" value="1"/>
</dbReference>
<feature type="transmembrane region" description="Helical" evidence="7">
    <location>
        <begin position="47"/>
        <end position="64"/>
    </location>
</feature>
<dbReference type="InterPro" id="IPR001640">
    <property type="entry name" value="Lgt"/>
</dbReference>
<comment type="catalytic activity">
    <reaction evidence="7">
        <text>L-cysteinyl-[prolipoprotein] + a 1,2-diacyl-sn-glycero-3-phospho-(1'-sn-glycerol) = an S-1,2-diacyl-sn-glyceryl-L-cysteinyl-[prolipoprotein] + sn-glycerol 1-phosphate + H(+)</text>
        <dbReference type="Rhea" id="RHEA:56712"/>
        <dbReference type="Rhea" id="RHEA-COMP:14679"/>
        <dbReference type="Rhea" id="RHEA-COMP:14680"/>
        <dbReference type="ChEBI" id="CHEBI:15378"/>
        <dbReference type="ChEBI" id="CHEBI:29950"/>
        <dbReference type="ChEBI" id="CHEBI:57685"/>
        <dbReference type="ChEBI" id="CHEBI:64716"/>
        <dbReference type="ChEBI" id="CHEBI:140658"/>
        <dbReference type="EC" id="2.5.1.145"/>
    </reaction>
</comment>
<evidence type="ECO:0000313" key="9">
    <source>
        <dbReference type="Proteomes" id="UP000321250"/>
    </source>
</evidence>
<evidence type="ECO:0000256" key="3">
    <source>
        <dbReference type="ARBA" id="ARBA00022679"/>
    </source>
</evidence>
<keyword evidence="6 7" id="KW-0472">Membrane</keyword>
<reference evidence="8 9" key="1">
    <citation type="journal article" date="2013" name="Antonie Van Leeuwenhoek">
        <title>Sphingomonas ginsenosidivorax sp. nov., with the ability to transform ginsenosides.</title>
        <authorList>
            <person name="Jin X.F."/>
            <person name="Kim J.K."/>
            <person name="Liu Q.M."/>
            <person name="Kang M.S."/>
            <person name="He D."/>
            <person name="Jin F.X."/>
            <person name="Kim S.C."/>
            <person name="Im W.T."/>
        </authorList>
    </citation>
    <scope>NUCLEOTIDE SEQUENCE [LARGE SCALE GENOMIC DNA]</scope>
    <source>
        <strain evidence="8 9">KHI67</strain>
    </source>
</reference>
<feature type="transmembrane region" description="Helical" evidence="7">
    <location>
        <begin position="84"/>
        <end position="102"/>
    </location>
</feature>
<keyword evidence="2 7" id="KW-1003">Cell membrane</keyword>
<evidence type="ECO:0000313" key="8">
    <source>
        <dbReference type="EMBL" id="TXC71822.1"/>
    </source>
</evidence>
<sequence>MQARTLGEKPLIPTILAAAVATADTHVHFADLPLRPEVFTLGFFTLRWYSIAYIAGILIGWWYLLKLLAQPGAPMARRHADDLVFYATLGIILGGRLGYVVFYAPEMFLHPLRILRLWDGGMSFHGGVIGTSLGLILFARKHQLNWLRVHDYIACCVPFGLFFGRLANFVNGELWGKPTDVAWGIVFERTVAFGLTEPARHPSQLYEAGLEGIALFALLWFAFWKTKARYDPGKLVGLFVLGYGLARFTVEFFREPDSQLREFAEKTGLHMGQWLCVPMILGGLYLILTAARRRVRVEPIAGSQSVA</sequence>
<feature type="transmembrane region" description="Helical" evidence="7">
    <location>
        <begin position="205"/>
        <end position="223"/>
    </location>
</feature>
<name>A0A5C6UGB1_9SPHN</name>
<dbReference type="EC" id="2.5.1.145" evidence="7"/>
<keyword evidence="8" id="KW-0449">Lipoprotein</keyword>
<proteinExistence type="inferred from homology"/>
<dbReference type="OrthoDB" id="871140at2"/>
<comment type="pathway">
    <text evidence="7">Protein modification; lipoprotein biosynthesis (diacylglyceryl transfer).</text>
</comment>
<feature type="transmembrane region" description="Helical" evidence="7">
    <location>
        <begin position="122"/>
        <end position="139"/>
    </location>
</feature>
<keyword evidence="3 7" id="KW-0808">Transferase</keyword>
<dbReference type="PANTHER" id="PTHR30589:SF0">
    <property type="entry name" value="PHOSPHATIDYLGLYCEROL--PROLIPOPROTEIN DIACYLGLYCERYL TRANSFERASE"/>
    <property type="match status" value="1"/>
</dbReference>
<organism evidence="8 9">
    <name type="scientific">Sphingomonas ginsenosidivorax</name>
    <dbReference type="NCBI Taxonomy" id="862135"/>
    <lineage>
        <taxon>Bacteria</taxon>
        <taxon>Pseudomonadati</taxon>
        <taxon>Pseudomonadota</taxon>
        <taxon>Alphaproteobacteria</taxon>
        <taxon>Sphingomonadales</taxon>
        <taxon>Sphingomonadaceae</taxon>
        <taxon>Sphingomonas</taxon>
    </lineage>
</organism>
<dbReference type="GO" id="GO:0042158">
    <property type="term" value="P:lipoprotein biosynthetic process"/>
    <property type="evidence" value="ECO:0007669"/>
    <property type="project" value="UniProtKB-UniRule"/>
</dbReference>
<feature type="binding site" evidence="7">
    <location>
        <position position="165"/>
    </location>
    <ligand>
        <name>a 1,2-diacyl-sn-glycero-3-phospho-(1'-sn-glycerol)</name>
        <dbReference type="ChEBI" id="CHEBI:64716"/>
    </ligand>
</feature>
<dbReference type="PROSITE" id="PS01311">
    <property type="entry name" value="LGT"/>
    <property type="match status" value="1"/>
</dbReference>
<keyword evidence="9" id="KW-1185">Reference proteome</keyword>
<keyword evidence="4 7" id="KW-0812">Transmembrane</keyword>
<dbReference type="Proteomes" id="UP000321250">
    <property type="component" value="Unassembled WGS sequence"/>
</dbReference>
<evidence type="ECO:0000256" key="2">
    <source>
        <dbReference type="ARBA" id="ARBA00022475"/>
    </source>
</evidence>
<comment type="similarity">
    <text evidence="1 7">Belongs to the Lgt family.</text>
</comment>
<dbReference type="EMBL" id="VOQR01000001">
    <property type="protein sequence ID" value="TXC71822.1"/>
    <property type="molecule type" value="Genomic_DNA"/>
</dbReference>
<evidence type="ECO:0000256" key="5">
    <source>
        <dbReference type="ARBA" id="ARBA00022989"/>
    </source>
</evidence>
<dbReference type="Pfam" id="PF01790">
    <property type="entry name" value="LGT"/>
    <property type="match status" value="1"/>
</dbReference>
<evidence type="ECO:0000256" key="1">
    <source>
        <dbReference type="ARBA" id="ARBA00007150"/>
    </source>
</evidence>
<feature type="transmembrane region" description="Helical" evidence="7">
    <location>
        <begin position="235"/>
        <end position="252"/>
    </location>
</feature>